<evidence type="ECO:0000256" key="1">
    <source>
        <dbReference type="SAM" id="MobiDB-lite"/>
    </source>
</evidence>
<reference evidence="2" key="1">
    <citation type="submission" date="2021-01" db="EMBL/GenBank/DDBJ databases">
        <title>Phytophthora aleatoria, a newly-described species from Pinus radiata is distinct from Phytophthora cactorum isolates based on comparative genomics.</title>
        <authorList>
            <person name="Mcdougal R."/>
            <person name="Panda P."/>
            <person name="Williams N."/>
            <person name="Studholme D.J."/>
        </authorList>
    </citation>
    <scope>NUCLEOTIDE SEQUENCE</scope>
    <source>
        <strain evidence="2">NZFS 4037</strain>
    </source>
</reference>
<protein>
    <submittedName>
        <fullName evidence="2">Uncharacterized protein</fullName>
    </submittedName>
</protein>
<keyword evidence="3" id="KW-1185">Reference proteome</keyword>
<proteinExistence type="predicted"/>
<evidence type="ECO:0000313" key="3">
    <source>
        <dbReference type="Proteomes" id="UP000709295"/>
    </source>
</evidence>
<sequence length="58" mass="6622">MRQEGRRALFAGLRTVSPVRRREERTARSLDGAAPKSKAMECHARGWKAHRRVSGDNF</sequence>
<dbReference type="AlphaFoldDB" id="A0A8J5ME17"/>
<name>A0A8J5ME17_9STRA</name>
<gene>
    <name evidence="2" type="ORF">JG688_00014302</name>
</gene>
<dbReference type="EMBL" id="JAENGY010001340">
    <property type="protein sequence ID" value="KAG6950145.1"/>
    <property type="molecule type" value="Genomic_DNA"/>
</dbReference>
<feature type="region of interest" description="Disordered" evidence="1">
    <location>
        <begin position="21"/>
        <end position="46"/>
    </location>
</feature>
<dbReference type="Proteomes" id="UP000709295">
    <property type="component" value="Unassembled WGS sequence"/>
</dbReference>
<evidence type="ECO:0000313" key="2">
    <source>
        <dbReference type="EMBL" id="KAG6950145.1"/>
    </source>
</evidence>
<organism evidence="2 3">
    <name type="scientific">Phytophthora aleatoria</name>
    <dbReference type="NCBI Taxonomy" id="2496075"/>
    <lineage>
        <taxon>Eukaryota</taxon>
        <taxon>Sar</taxon>
        <taxon>Stramenopiles</taxon>
        <taxon>Oomycota</taxon>
        <taxon>Peronosporomycetes</taxon>
        <taxon>Peronosporales</taxon>
        <taxon>Peronosporaceae</taxon>
        <taxon>Phytophthora</taxon>
    </lineage>
</organism>
<accession>A0A8J5ME17</accession>
<comment type="caution">
    <text evidence="2">The sequence shown here is derived from an EMBL/GenBank/DDBJ whole genome shotgun (WGS) entry which is preliminary data.</text>
</comment>